<organism evidence="6 7">
    <name type="scientific">Almyronema epifaneia S1</name>
    <dbReference type="NCBI Taxonomy" id="2991925"/>
    <lineage>
        <taxon>Bacteria</taxon>
        <taxon>Bacillati</taxon>
        <taxon>Cyanobacteriota</taxon>
        <taxon>Cyanophyceae</taxon>
        <taxon>Nodosilineales</taxon>
        <taxon>Nodosilineaceae</taxon>
        <taxon>Almyronema</taxon>
        <taxon>Almyronema epifaneia</taxon>
    </lineage>
</organism>
<keyword evidence="3" id="KW-0540">Nuclease</keyword>
<keyword evidence="2" id="KW-1277">Toxin-antitoxin system</keyword>
<evidence type="ECO:0000256" key="3">
    <source>
        <dbReference type="ARBA" id="ARBA00022722"/>
    </source>
</evidence>
<keyword evidence="7" id="KW-1185">Reference proteome</keyword>
<accession>A0ABW6IAC0</accession>
<keyword evidence="1" id="KW-0597">Phosphoprotein</keyword>
<keyword evidence="4" id="KW-0547">Nucleotide-binding</keyword>
<dbReference type="Pfam" id="PF01934">
    <property type="entry name" value="HepT-like"/>
    <property type="match status" value="1"/>
</dbReference>
<keyword evidence="5" id="KW-0378">Hydrolase</keyword>
<dbReference type="RefSeq" id="WP_377961113.1">
    <property type="nucleotide sequence ID" value="NZ_JBHZOL010000019.1"/>
</dbReference>
<dbReference type="InterPro" id="IPR008201">
    <property type="entry name" value="HepT-like"/>
</dbReference>
<evidence type="ECO:0000313" key="6">
    <source>
        <dbReference type="EMBL" id="MFE4105110.1"/>
    </source>
</evidence>
<sequence>MRDDREKLQDILDAIERIERYSVQGRKAFEQNELIQTWFTQNLQVIGEAARSLAADIRNQYPKVPWTKMIGMRNILTHNYFEFDLDIAWVVGDKELPTLKQDVESILRSLPQ</sequence>
<dbReference type="PANTHER" id="PTHR34139:SF1">
    <property type="entry name" value="RNASE MJ1380-RELATED"/>
    <property type="match status" value="1"/>
</dbReference>
<evidence type="ECO:0000256" key="2">
    <source>
        <dbReference type="ARBA" id="ARBA00022649"/>
    </source>
</evidence>
<evidence type="ECO:0000256" key="5">
    <source>
        <dbReference type="ARBA" id="ARBA00022801"/>
    </source>
</evidence>
<proteinExistence type="predicted"/>
<dbReference type="PANTHER" id="PTHR34139">
    <property type="entry name" value="UPF0331 PROTEIN MJ0127"/>
    <property type="match status" value="1"/>
</dbReference>
<comment type="caution">
    <text evidence="6">The sequence shown here is derived from an EMBL/GenBank/DDBJ whole genome shotgun (WGS) entry which is preliminary data.</text>
</comment>
<dbReference type="InterPro" id="IPR051813">
    <property type="entry name" value="HepT_RNase_toxin"/>
</dbReference>
<reference evidence="6 7" key="1">
    <citation type="submission" date="2024-10" db="EMBL/GenBank/DDBJ databases">
        <authorList>
            <person name="Ratan Roy A."/>
            <person name="Morales Sandoval P.H."/>
            <person name="De Los Santos Villalobos S."/>
            <person name="Chakraborty S."/>
            <person name="Mukherjee J."/>
        </authorList>
    </citation>
    <scope>NUCLEOTIDE SEQUENCE [LARGE SCALE GENOMIC DNA]</scope>
    <source>
        <strain evidence="6 7">S1</strain>
    </source>
</reference>
<evidence type="ECO:0000256" key="1">
    <source>
        <dbReference type="ARBA" id="ARBA00022553"/>
    </source>
</evidence>
<name>A0ABW6IAC0_9CYAN</name>
<dbReference type="Proteomes" id="UP001600165">
    <property type="component" value="Unassembled WGS sequence"/>
</dbReference>
<evidence type="ECO:0000256" key="4">
    <source>
        <dbReference type="ARBA" id="ARBA00022741"/>
    </source>
</evidence>
<gene>
    <name evidence="6" type="ORF">ACFVKH_02395</name>
</gene>
<evidence type="ECO:0000313" key="7">
    <source>
        <dbReference type="Proteomes" id="UP001600165"/>
    </source>
</evidence>
<protein>
    <submittedName>
        <fullName evidence="6">DUF86 domain-containing protein</fullName>
    </submittedName>
</protein>
<dbReference type="EMBL" id="JBHZOL010000019">
    <property type="protein sequence ID" value="MFE4105110.1"/>
    <property type="molecule type" value="Genomic_DNA"/>
</dbReference>